<dbReference type="RefSeq" id="WP_184617883.1">
    <property type="nucleotide sequence ID" value="NZ_BOOS01000006.1"/>
</dbReference>
<dbReference type="AlphaFoldDB" id="A0A7W9DTZ2"/>
<dbReference type="InterPro" id="IPR007372">
    <property type="entry name" value="Lipid/polyisoprenoid-bd_YceI"/>
</dbReference>
<evidence type="ECO:0000256" key="1">
    <source>
        <dbReference type="ARBA" id="ARBA00008812"/>
    </source>
</evidence>
<sequence length="187" mass="19828">MSHTTLPAPGLWEIDPRHTTVQFTVQHLVVARVRGRFDAVAGNIAIDAEPGRSRLDVTIDAASVSSGVARRDEHLRSPDFLDAAAHPSITYTSTGLEAGHDGAFTVLGELTLRGVTRPVPLEARFLGRHADNGVPLLAFAATTAIDREDFGVTFNRALEAGGLAIGAQVDIEILAEALPEGTPRHVA</sequence>
<accession>A0A7W9DTZ2</accession>
<dbReference type="Gene3D" id="2.40.128.110">
    <property type="entry name" value="Lipid/polyisoprenoid-binding, YceI-like"/>
    <property type="match status" value="1"/>
</dbReference>
<dbReference type="InterPro" id="IPR036761">
    <property type="entry name" value="TTHA0802/YceI-like_sf"/>
</dbReference>
<dbReference type="Proteomes" id="UP000588112">
    <property type="component" value="Unassembled WGS sequence"/>
</dbReference>
<name>A0A7W9DTZ2_9ACTN</name>
<dbReference type="EMBL" id="JACHBR010000003">
    <property type="protein sequence ID" value="MBB5631387.1"/>
    <property type="molecule type" value="Genomic_DNA"/>
</dbReference>
<evidence type="ECO:0000313" key="4">
    <source>
        <dbReference type="Proteomes" id="UP000588112"/>
    </source>
</evidence>
<comment type="caution">
    <text evidence="3">The sequence shown here is derived from an EMBL/GenBank/DDBJ whole genome shotgun (WGS) entry which is preliminary data.</text>
</comment>
<evidence type="ECO:0000259" key="2">
    <source>
        <dbReference type="SMART" id="SM00867"/>
    </source>
</evidence>
<dbReference type="PANTHER" id="PTHR34406:SF1">
    <property type="entry name" value="PROTEIN YCEI"/>
    <property type="match status" value="1"/>
</dbReference>
<proteinExistence type="inferred from homology"/>
<reference evidence="3 4" key="1">
    <citation type="submission" date="2020-08" db="EMBL/GenBank/DDBJ databases">
        <title>Sequencing the genomes of 1000 actinobacteria strains.</title>
        <authorList>
            <person name="Klenk H.-P."/>
        </authorList>
    </citation>
    <scope>NUCLEOTIDE SEQUENCE [LARGE SCALE GENOMIC DNA]</scope>
    <source>
        <strain evidence="3 4">DSM 45790</strain>
    </source>
</reference>
<evidence type="ECO:0000313" key="3">
    <source>
        <dbReference type="EMBL" id="MBB5631387.1"/>
    </source>
</evidence>
<gene>
    <name evidence="3" type="ORF">BJ981_007173</name>
</gene>
<dbReference type="PANTHER" id="PTHR34406">
    <property type="entry name" value="PROTEIN YCEI"/>
    <property type="match status" value="1"/>
</dbReference>
<organism evidence="3 4">
    <name type="scientific">Sphaerisporangium krabiense</name>
    <dbReference type="NCBI Taxonomy" id="763782"/>
    <lineage>
        <taxon>Bacteria</taxon>
        <taxon>Bacillati</taxon>
        <taxon>Actinomycetota</taxon>
        <taxon>Actinomycetes</taxon>
        <taxon>Streptosporangiales</taxon>
        <taxon>Streptosporangiaceae</taxon>
        <taxon>Sphaerisporangium</taxon>
    </lineage>
</organism>
<dbReference type="SUPFAM" id="SSF101874">
    <property type="entry name" value="YceI-like"/>
    <property type="match status" value="1"/>
</dbReference>
<feature type="domain" description="Lipid/polyisoprenoid-binding YceI-like" evidence="2">
    <location>
        <begin position="11"/>
        <end position="178"/>
    </location>
</feature>
<keyword evidence="4" id="KW-1185">Reference proteome</keyword>
<dbReference type="Pfam" id="PF04264">
    <property type="entry name" value="YceI"/>
    <property type="match status" value="1"/>
</dbReference>
<protein>
    <submittedName>
        <fullName evidence="3">Polyisoprenoid-binding protein YceI</fullName>
    </submittedName>
</protein>
<dbReference type="SMART" id="SM00867">
    <property type="entry name" value="YceI"/>
    <property type="match status" value="1"/>
</dbReference>
<comment type="similarity">
    <text evidence="1">Belongs to the UPF0312 family.</text>
</comment>